<reference evidence="5" key="1">
    <citation type="submission" date="2023-11" db="UniProtKB">
        <authorList>
            <consortium name="WormBaseParasite"/>
        </authorList>
    </citation>
    <scope>IDENTIFICATION</scope>
</reference>
<feature type="repeat" description="ANK" evidence="3">
    <location>
        <begin position="123"/>
        <end position="155"/>
    </location>
</feature>
<organism evidence="4 5">
    <name type="scientific">Schistosoma margrebowiei</name>
    <dbReference type="NCBI Taxonomy" id="48269"/>
    <lineage>
        <taxon>Eukaryota</taxon>
        <taxon>Metazoa</taxon>
        <taxon>Spiralia</taxon>
        <taxon>Lophotrochozoa</taxon>
        <taxon>Platyhelminthes</taxon>
        <taxon>Trematoda</taxon>
        <taxon>Digenea</taxon>
        <taxon>Strigeidida</taxon>
        <taxon>Schistosomatoidea</taxon>
        <taxon>Schistosomatidae</taxon>
        <taxon>Schistosoma</taxon>
    </lineage>
</organism>
<dbReference type="GO" id="GO:0071356">
    <property type="term" value="P:cellular response to tumor necrosis factor"/>
    <property type="evidence" value="ECO:0007669"/>
    <property type="project" value="TreeGrafter"/>
</dbReference>
<dbReference type="PROSITE" id="PS50297">
    <property type="entry name" value="ANK_REP_REGION"/>
    <property type="match status" value="2"/>
</dbReference>
<proteinExistence type="predicted"/>
<sequence>MQRMSQFWLQFWCDSRNSKLHLKTDKIRKRMTESSHSCTSHTVFHQSTHQDLSEMDFERGIWGASTRGHIDRVRKLLDKHINVNIPDSYGYTALHYAARNNHKDICNVLLEAGADIFAKTRNDGATPAHRAAYAGHLSILKLLVGKGGAPVLESRDNDGRNCLHHAYRGKQKNTIDWLLENYPNLSSTRDNNGLLPDSVGQSSNEVHCHELNIWSIVDK</sequence>
<dbReference type="InterPro" id="IPR002110">
    <property type="entry name" value="Ankyrin_rpt"/>
</dbReference>
<dbReference type="WBParaSite" id="SMRG1_19280.1">
    <property type="protein sequence ID" value="SMRG1_19280.1"/>
    <property type="gene ID" value="SMRG1_19280"/>
</dbReference>
<dbReference type="PANTHER" id="PTHR46680:SF3">
    <property type="entry name" value="NF-KAPPA-B INHIBITOR CACTUS"/>
    <property type="match status" value="1"/>
</dbReference>
<dbReference type="GO" id="GO:0051059">
    <property type="term" value="F:NF-kappaB binding"/>
    <property type="evidence" value="ECO:0007669"/>
    <property type="project" value="TreeGrafter"/>
</dbReference>
<evidence type="ECO:0000313" key="4">
    <source>
        <dbReference type="Proteomes" id="UP000050790"/>
    </source>
</evidence>
<evidence type="ECO:0000256" key="1">
    <source>
        <dbReference type="ARBA" id="ARBA00022737"/>
    </source>
</evidence>
<dbReference type="Pfam" id="PF12796">
    <property type="entry name" value="Ank_2"/>
    <property type="match status" value="2"/>
</dbReference>
<dbReference type="PROSITE" id="PS50088">
    <property type="entry name" value="ANK_REPEAT"/>
    <property type="match status" value="2"/>
</dbReference>
<dbReference type="Gene3D" id="1.25.40.20">
    <property type="entry name" value="Ankyrin repeat-containing domain"/>
    <property type="match status" value="1"/>
</dbReference>
<dbReference type="SUPFAM" id="SSF48403">
    <property type="entry name" value="Ankyrin repeat"/>
    <property type="match status" value="1"/>
</dbReference>
<dbReference type="SMART" id="SM00248">
    <property type="entry name" value="ANK"/>
    <property type="match status" value="4"/>
</dbReference>
<evidence type="ECO:0000313" key="5">
    <source>
        <dbReference type="WBParaSite" id="SMRG1_19280.1"/>
    </source>
</evidence>
<dbReference type="InterPro" id="IPR036770">
    <property type="entry name" value="Ankyrin_rpt-contain_sf"/>
</dbReference>
<protein>
    <recommendedName>
        <fullName evidence="6">Ankyrin repeat domain-containing protein 39</fullName>
    </recommendedName>
</protein>
<evidence type="ECO:0008006" key="6">
    <source>
        <dbReference type="Google" id="ProtNLM"/>
    </source>
</evidence>
<dbReference type="InterPro" id="IPR051070">
    <property type="entry name" value="NF-kappa-B_inhibitor"/>
</dbReference>
<dbReference type="AlphaFoldDB" id="A0AA84Z9R1"/>
<keyword evidence="1" id="KW-0677">Repeat</keyword>
<feature type="repeat" description="ANK" evidence="3">
    <location>
        <begin position="89"/>
        <end position="121"/>
    </location>
</feature>
<name>A0AA84Z9R1_9TREM</name>
<accession>A0AA84Z9R1</accession>
<dbReference type="Proteomes" id="UP000050790">
    <property type="component" value="Unassembled WGS sequence"/>
</dbReference>
<evidence type="ECO:0000256" key="2">
    <source>
        <dbReference type="ARBA" id="ARBA00023043"/>
    </source>
</evidence>
<dbReference type="GO" id="GO:0005829">
    <property type="term" value="C:cytosol"/>
    <property type="evidence" value="ECO:0007669"/>
    <property type="project" value="TreeGrafter"/>
</dbReference>
<keyword evidence="2 3" id="KW-0040">ANK repeat</keyword>
<evidence type="ECO:0000256" key="3">
    <source>
        <dbReference type="PROSITE-ProRule" id="PRU00023"/>
    </source>
</evidence>
<dbReference type="PANTHER" id="PTHR46680">
    <property type="entry name" value="NF-KAPPA-B INHIBITOR ALPHA"/>
    <property type="match status" value="1"/>
</dbReference>